<evidence type="ECO:0000259" key="2">
    <source>
        <dbReference type="SMART" id="SM00953"/>
    </source>
</evidence>
<sequence>MTVNEDPRASTLESVRAQREAHPELPLPAGETPTGLPPVTALRRFDTHRLLPAKYGSNYESVLTRIADDDQHLQAIFELDNATNARLEAEENQLPGISQRELVFQVPHYRIINAAFAHPNPMGARFSTSERGAWYAAFEIATAKAEVIFHKTLEFAEINWTEREETQYDEYLADFTGSFHDLRGREEFAACLEGGSYIESQRLTVRLLEMGSLGVIYPSVRRPSGTCLACFRPSVVSNVRRGNRYRLVWSKSRAVFARDGH</sequence>
<dbReference type="AlphaFoldDB" id="A0A4R1L7E7"/>
<organism evidence="3 4">
    <name type="scientific">Acidipila rosea</name>
    <dbReference type="NCBI Taxonomy" id="768535"/>
    <lineage>
        <taxon>Bacteria</taxon>
        <taxon>Pseudomonadati</taxon>
        <taxon>Acidobacteriota</taxon>
        <taxon>Terriglobia</taxon>
        <taxon>Terriglobales</taxon>
        <taxon>Acidobacteriaceae</taxon>
        <taxon>Acidipila</taxon>
    </lineage>
</organism>
<accession>A0A4R1L7E7</accession>
<feature type="domain" description="RES" evidence="2">
    <location>
        <begin position="115"/>
        <end position="242"/>
    </location>
</feature>
<keyword evidence="4" id="KW-1185">Reference proteome</keyword>
<dbReference type="Proteomes" id="UP000295210">
    <property type="component" value="Unassembled WGS sequence"/>
</dbReference>
<name>A0A4R1L7E7_9BACT</name>
<evidence type="ECO:0000313" key="4">
    <source>
        <dbReference type="Proteomes" id="UP000295210"/>
    </source>
</evidence>
<evidence type="ECO:0000256" key="1">
    <source>
        <dbReference type="SAM" id="MobiDB-lite"/>
    </source>
</evidence>
<dbReference type="EMBL" id="SMGK01000002">
    <property type="protein sequence ID" value="TCK74136.1"/>
    <property type="molecule type" value="Genomic_DNA"/>
</dbReference>
<dbReference type="SMART" id="SM00953">
    <property type="entry name" value="RES"/>
    <property type="match status" value="1"/>
</dbReference>
<evidence type="ECO:0000313" key="3">
    <source>
        <dbReference type="EMBL" id="TCK74136.1"/>
    </source>
</evidence>
<proteinExistence type="predicted"/>
<dbReference type="InterPro" id="IPR014914">
    <property type="entry name" value="RES_dom"/>
</dbReference>
<reference evidence="3 4" key="1">
    <citation type="submission" date="2019-03" db="EMBL/GenBank/DDBJ databases">
        <title>Genomic Encyclopedia of Type Strains, Phase IV (KMG-IV): sequencing the most valuable type-strain genomes for metagenomic binning, comparative biology and taxonomic classification.</title>
        <authorList>
            <person name="Goeker M."/>
        </authorList>
    </citation>
    <scope>NUCLEOTIDE SEQUENCE [LARGE SCALE GENOMIC DNA]</scope>
    <source>
        <strain evidence="3 4">DSM 103428</strain>
    </source>
</reference>
<dbReference type="OrthoDB" id="9795903at2"/>
<protein>
    <submittedName>
        <fullName evidence="3">RES domain-containing protein</fullName>
    </submittedName>
</protein>
<feature type="region of interest" description="Disordered" evidence="1">
    <location>
        <begin position="1"/>
        <end position="37"/>
    </location>
</feature>
<dbReference type="Pfam" id="PF08808">
    <property type="entry name" value="RES"/>
    <property type="match status" value="1"/>
</dbReference>
<gene>
    <name evidence="3" type="ORF">C7378_1758</name>
</gene>
<comment type="caution">
    <text evidence="3">The sequence shown here is derived from an EMBL/GenBank/DDBJ whole genome shotgun (WGS) entry which is preliminary data.</text>
</comment>